<keyword evidence="6" id="KW-1185">Reference proteome</keyword>
<organism evidence="5 6">
    <name type="scientific">Noviherbaspirillum album</name>
    <dbReference type="NCBI Taxonomy" id="3080276"/>
    <lineage>
        <taxon>Bacteria</taxon>
        <taxon>Pseudomonadati</taxon>
        <taxon>Pseudomonadota</taxon>
        <taxon>Betaproteobacteria</taxon>
        <taxon>Burkholderiales</taxon>
        <taxon>Oxalobacteraceae</taxon>
        <taxon>Noviherbaspirillum</taxon>
    </lineage>
</organism>
<keyword evidence="2" id="KW-0472">Membrane</keyword>
<keyword evidence="3" id="KW-0732">Signal</keyword>
<accession>A0ABU6J585</accession>
<sequence length="176" mass="18134">MKNNASRILAPLLAGTALALAGCASPNYPLPASSSSYPYPASPAPSPSPYPYPYPAQTSTQPGYGYQYGMVDSIQMVQGAAQNNGIGVGTVVGGVVGGLLGNQVGGGSGRKAATVAGVIGGAVVGNQMERNNQARNAYQVGVRLDNGSYRTVVQENVSDLQVGSRVRIDNDRVYRQ</sequence>
<feature type="signal peptide" evidence="3">
    <location>
        <begin position="1"/>
        <end position="21"/>
    </location>
</feature>
<dbReference type="RefSeq" id="WP_326505324.1">
    <property type="nucleotide sequence ID" value="NZ_JAWIIV010000003.1"/>
</dbReference>
<dbReference type="Pfam" id="PF05433">
    <property type="entry name" value="Rick_17kDa_Anti"/>
    <property type="match status" value="1"/>
</dbReference>
<feature type="chain" id="PRO_5046905821" evidence="3">
    <location>
        <begin position="22"/>
        <end position="176"/>
    </location>
</feature>
<evidence type="ECO:0000313" key="5">
    <source>
        <dbReference type="EMBL" id="MEC4718593.1"/>
    </source>
</evidence>
<dbReference type="PROSITE" id="PS51257">
    <property type="entry name" value="PROKAR_LIPOPROTEIN"/>
    <property type="match status" value="1"/>
</dbReference>
<evidence type="ECO:0000256" key="1">
    <source>
        <dbReference type="ARBA" id="ARBA00004370"/>
    </source>
</evidence>
<dbReference type="InterPro" id="IPR008816">
    <property type="entry name" value="Gly_zipper_2TM_dom"/>
</dbReference>
<comment type="subcellular location">
    <subcellularLocation>
        <location evidence="1">Membrane</location>
    </subcellularLocation>
</comment>
<reference evidence="5 6" key="1">
    <citation type="submission" date="2023-10" db="EMBL/GenBank/DDBJ databases">
        <title>Noviherbaspirillum sp. CPCC 100848 genome assembly.</title>
        <authorList>
            <person name="Li X.Y."/>
            <person name="Fang X.M."/>
        </authorList>
    </citation>
    <scope>NUCLEOTIDE SEQUENCE [LARGE SCALE GENOMIC DNA]</scope>
    <source>
        <strain evidence="5 6">CPCC 100848</strain>
    </source>
</reference>
<protein>
    <submittedName>
        <fullName evidence="5">Glycine zipper 2TM domain-containing protein</fullName>
    </submittedName>
</protein>
<proteinExistence type="predicted"/>
<evidence type="ECO:0000259" key="4">
    <source>
        <dbReference type="Pfam" id="PF05433"/>
    </source>
</evidence>
<dbReference type="Proteomes" id="UP001352263">
    <property type="component" value="Unassembled WGS sequence"/>
</dbReference>
<dbReference type="PANTHER" id="PTHR35603:SF2">
    <property type="entry name" value="OUTER MEMBRANE LIPOPROTEIN"/>
    <property type="match status" value="1"/>
</dbReference>
<evidence type="ECO:0000256" key="2">
    <source>
        <dbReference type="ARBA" id="ARBA00023136"/>
    </source>
</evidence>
<gene>
    <name evidence="5" type="ORF">RY831_05500</name>
</gene>
<name>A0ABU6J585_9BURK</name>
<evidence type="ECO:0000256" key="3">
    <source>
        <dbReference type="SAM" id="SignalP"/>
    </source>
</evidence>
<evidence type="ECO:0000313" key="6">
    <source>
        <dbReference type="Proteomes" id="UP001352263"/>
    </source>
</evidence>
<dbReference type="InterPro" id="IPR051407">
    <property type="entry name" value="Bact_OM_lipoprot/Surf_antigen"/>
</dbReference>
<feature type="domain" description="Glycine zipper 2TM" evidence="4">
    <location>
        <begin position="88"/>
        <end position="129"/>
    </location>
</feature>
<comment type="caution">
    <text evidence="5">The sequence shown here is derived from an EMBL/GenBank/DDBJ whole genome shotgun (WGS) entry which is preliminary data.</text>
</comment>
<dbReference type="EMBL" id="JAWIIV010000003">
    <property type="protein sequence ID" value="MEC4718593.1"/>
    <property type="molecule type" value="Genomic_DNA"/>
</dbReference>
<dbReference type="PANTHER" id="PTHR35603">
    <property type="match status" value="1"/>
</dbReference>